<feature type="domain" description="C2H2-type" evidence="2">
    <location>
        <begin position="125"/>
        <end position="149"/>
    </location>
</feature>
<organism evidence="3 4">
    <name type="scientific">Laodelphax striatellus</name>
    <name type="common">Small brown planthopper</name>
    <name type="synonym">Delphax striatella</name>
    <dbReference type="NCBI Taxonomy" id="195883"/>
    <lineage>
        <taxon>Eukaryota</taxon>
        <taxon>Metazoa</taxon>
        <taxon>Ecdysozoa</taxon>
        <taxon>Arthropoda</taxon>
        <taxon>Hexapoda</taxon>
        <taxon>Insecta</taxon>
        <taxon>Pterygota</taxon>
        <taxon>Neoptera</taxon>
        <taxon>Paraneoptera</taxon>
        <taxon>Hemiptera</taxon>
        <taxon>Auchenorrhyncha</taxon>
        <taxon>Fulgoroidea</taxon>
        <taxon>Delphacidae</taxon>
        <taxon>Criomorphinae</taxon>
        <taxon>Laodelphax</taxon>
    </lineage>
</organism>
<dbReference type="AlphaFoldDB" id="A0A482X1B1"/>
<dbReference type="Proteomes" id="UP000291343">
    <property type="component" value="Unassembled WGS sequence"/>
</dbReference>
<keyword evidence="1" id="KW-0862">Zinc</keyword>
<dbReference type="PROSITE" id="PS50157">
    <property type="entry name" value="ZINC_FINGER_C2H2_2"/>
    <property type="match status" value="2"/>
</dbReference>
<evidence type="ECO:0000313" key="3">
    <source>
        <dbReference type="EMBL" id="RZF39432.1"/>
    </source>
</evidence>
<evidence type="ECO:0000259" key="2">
    <source>
        <dbReference type="PROSITE" id="PS50157"/>
    </source>
</evidence>
<name>A0A482X1B1_LAOST</name>
<evidence type="ECO:0000313" key="4">
    <source>
        <dbReference type="Proteomes" id="UP000291343"/>
    </source>
</evidence>
<evidence type="ECO:0000256" key="1">
    <source>
        <dbReference type="PROSITE-ProRule" id="PRU00042"/>
    </source>
</evidence>
<dbReference type="InterPro" id="IPR013087">
    <property type="entry name" value="Znf_C2H2_type"/>
</dbReference>
<keyword evidence="1" id="KW-0863">Zinc-finger</keyword>
<dbReference type="OrthoDB" id="3437960at2759"/>
<reference evidence="3 4" key="1">
    <citation type="journal article" date="2017" name="Gigascience">
        <title>Genome sequence of the small brown planthopper, Laodelphax striatellus.</title>
        <authorList>
            <person name="Zhu J."/>
            <person name="Jiang F."/>
            <person name="Wang X."/>
            <person name="Yang P."/>
            <person name="Bao Y."/>
            <person name="Zhao W."/>
            <person name="Wang W."/>
            <person name="Lu H."/>
            <person name="Wang Q."/>
            <person name="Cui N."/>
            <person name="Li J."/>
            <person name="Chen X."/>
            <person name="Luo L."/>
            <person name="Yu J."/>
            <person name="Kang L."/>
            <person name="Cui F."/>
        </authorList>
    </citation>
    <scope>NUCLEOTIDE SEQUENCE [LARGE SCALE GENOMIC DNA]</scope>
    <source>
        <strain evidence="3">Lst14</strain>
    </source>
</reference>
<protein>
    <recommendedName>
        <fullName evidence="2">C2H2-type domain-containing protein</fullName>
    </recommendedName>
</protein>
<sequence>MMLHSMTASNRKQIQDCLWRRGNHLEIQPPRGCHACVTKENYKIVKMNMINMNRIGSGLYQDASEDYGFPRHYISYLVDSGSETSGSQLGPDGQRFVCVRCNKHYKYECSLRRHLKFECGHLPKFTCWKCGYSTKRHHNLLRHIKTSKHLNLLEANVPRGQFQTSE</sequence>
<gene>
    <name evidence="3" type="ORF">LSTR_LSTR000953</name>
</gene>
<keyword evidence="1" id="KW-0479">Metal-binding</keyword>
<keyword evidence="4" id="KW-1185">Reference proteome</keyword>
<dbReference type="SMART" id="SM00355">
    <property type="entry name" value="ZnF_C2H2"/>
    <property type="match status" value="2"/>
</dbReference>
<comment type="caution">
    <text evidence="3">The sequence shown here is derived from an EMBL/GenBank/DDBJ whole genome shotgun (WGS) entry which is preliminary data.</text>
</comment>
<dbReference type="EMBL" id="QKKF02019844">
    <property type="protein sequence ID" value="RZF39432.1"/>
    <property type="molecule type" value="Genomic_DNA"/>
</dbReference>
<feature type="domain" description="C2H2-type" evidence="2">
    <location>
        <begin position="96"/>
        <end position="123"/>
    </location>
</feature>
<dbReference type="InParanoid" id="A0A482X1B1"/>
<proteinExistence type="predicted"/>
<dbReference type="Gene3D" id="3.30.160.60">
    <property type="entry name" value="Classic Zinc Finger"/>
    <property type="match status" value="1"/>
</dbReference>
<accession>A0A482X1B1</accession>
<dbReference type="GO" id="GO:0008270">
    <property type="term" value="F:zinc ion binding"/>
    <property type="evidence" value="ECO:0007669"/>
    <property type="project" value="UniProtKB-KW"/>
</dbReference>